<name>X1E1L4_9ZZZZ</name>
<evidence type="ECO:0000313" key="1">
    <source>
        <dbReference type="EMBL" id="GAH14325.1"/>
    </source>
</evidence>
<accession>X1E1L4</accession>
<reference evidence="1" key="1">
    <citation type="journal article" date="2014" name="Front. Microbiol.">
        <title>High frequency of phylogenetically diverse reductive dehalogenase-homologous genes in deep subseafloor sedimentary metagenomes.</title>
        <authorList>
            <person name="Kawai M."/>
            <person name="Futagami T."/>
            <person name="Toyoda A."/>
            <person name="Takaki Y."/>
            <person name="Nishi S."/>
            <person name="Hori S."/>
            <person name="Arai W."/>
            <person name="Tsubouchi T."/>
            <person name="Morono Y."/>
            <person name="Uchiyama I."/>
            <person name="Ito T."/>
            <person name="Fujiyama A."/>
            <person name="Inagaki F."/>
            <person name="Takami H."/>
        </authorList>
    </citation>
    <scope>NUCLEOTIDE SEQUENCE</scope>
    <source>
        <strain evidence="1">Expedition CK06-06</strain>
    </source>
</reference>
<comment type="caution">
    <text evidence="1">The sequence shown here is derived from an EMBL/GenBank/DDBJ whole genome shotgun (WGS) entry which is preliminary data.</text>
</comment>
<organism evidence="1">
    <name type="scientific">marine sediment metagenome</name>
    <dbReference type="NCBI Taxonomy" id="412755"/>
    <lineage>
        <taxon>unclassified sequences</taxon>
        <taxon>metagenomes</taxon>
        <taxon>ecological metagenomes</taxon>
    </lineage>
</organism>
<protein>
    <submittedName>
        <fullName evidence="1">Uncharacterized protein</fullName>
    </submittedName>
</protein>
<feature type="non-terminal residue" evidence="1">
    <location>
        <position position="50"/>
    </location>
</feature>
<dbReference type="EMBL" id="BART01031430">
    <property type="protein sequence ID" value="GAH14325.1"/>
    <property type="molecule type" value="Genomic_DNA"/>
</dbReference>
<dbReference type="AlphaFoldDB" id="X1E1L4"/>
<proteinExistence type="predicted"/>
<sequence length="50" mass="5957">MTEKKTEHEVLNSVVYRQMKLSFGELTPEQEKKYNEILKLNLLKAKIYEA</sequence>
<gene>
    <name evidence="1" type="ORF">S01H4_54598</name>
</gene>